<dbReference type="PANTHER" id="PTHR47706:SF1">
    <property type="entry name" value="CIPA-LIKE, PUTATIVE (AFU_ORTHOLOGUE AFUA_1G12460)-RELATED"/>
    <property type="match status" value="1"/>
</dbReference>
<dbReference type="InterPro" id="IPR008030">
    <property type="entry name" value="NmrA-like"/>
</dbReference>
<reference evidence="4" key="1">
    <citation type="journal article" date="2020" name="Stud. Mycol.">
        <title>101 Dothideomycetes genomes: a test case for predicting lifestyles and emergence of pathogens.</title>
        <authorList>
            <person name="Haridas S."/>
            <person name="Albert R."/>
            <person name="Binder M."/>
            <person name="Bloem J."/>
            <person name="Labutti K."/>
            <person name="Salamov A."/>
            <person name="Andreopoulos B."/>
            <person name="Baker S."/>
            <person name="Barry K."/>
            <person name="Bills G."/>
            <person name="Bluhm B."/>
            <person name="Cannon C."/>
            <person name="Castanera R."/>
            <person name="Culley D."/>
            <person name="Daum C."/>
            <person name="Ezra D."/>
            <person name="Gonzalez J."/>
            <person name="Henrissat B."/>
            <person name="Kuo A."/>
            <person name="Liang C."/>
            <person name="Lipzen A."/>
            <person name="Lutzoni F."/>
            <person name="Magnuson J."/>
            <person name="Mondo S."/>
            <person name="Nolan M."/>
            <person name="Ohm R."/>
            <person name="Pangilinan J."/>
            <person name="Park H.-J."/>
            <person name="Ramirez L."/>
            <person name="Alfaro M."/>
            <person name="Sun H."/>
            <person name="Tritt A."/>
            <person name="Yoshinaga Y."/>
            <person name="Zwiers L.-H."/>
            <person name="Turgeon B."/>
            <person name="Goodwin S."/>
            <person name="Spatafora J."/>
            <person name="Crous P."/>
            <person name="Grigoriev I."/>
        </authorList>
    </citation>
    <scope>NUCLEOTIDE SEQUENCE</scope>
    <source>
        <strain evidence="4">CBS 133067</strain>
    </source>
</reference>
<dbReference type="Pfam" id="PF05368">
    <property type="entry name" value="NmrA"/>
    <property type="match status" value="1"/>
</dbReference>
<organism evidence="4 5">
    <name type="scientific">Rhizodiscina lignyota</name>
    <dbReference type="NCBI Taxonomy" id="1504668"/>
    <lineage>
        <taxon>Eukaryota</taxon>
        <taxon>Fungi</taxon>
        <taxon>Dikarya</taxon>
        <taxon>Ascomycota</taxon>
        <taxon>Pezizomycotina</taxon>
        <taxon>Dothideomycetes</taxon>
        <taxon>Pleosporomycetidae</taxon>
        <taxon>Aulographales</taxon>
        <taxon>Rhizodiscinaceae</taxon>
        <taxon>Rhizodiscina</taxon>
    </lineage>
</organism>
<keyword evidence="1" id="KW-0521">NADP</keyword>
<dbReference type="AlphaFoldDB" id="A0A9P4IQQ5"/>
<name>A0A9P4IQQ5_9PEZI</name>
<dbReference type="EMBL" id="ML978122">
    <property type="protein sequence ID" value="KAF2102782.1"/>
    <property type="molecule type" value="Genomic_DNA"/>
</dbReference>
<evidence type="ECO:0000313" key="4">
    <source>
        <dbReference type="EMBL" id="KAF2102782.1"/>
    </source>
</evidence>
<dbReference type="Proteomes" id="UP000799772">
    <property type="component" value="Unassembled WGS sequence"/>
</dbReference>
<dbReference type="SUPFAM" id="SSF51735">
    <property type="entry name" value="NAD(P)-binding Rossmann-fold domains"/>
    <property type="match status" value="1"/>
</dbReference>
<dbReference type="PANTHER" id="PTHR47706">
    <property type="entry name" value="NMRA-LIKE FAMILY PROTEIN"/>
    <property type="match status" value="1"/>
</dbReference>
<keyword evidence="5" id="KW-1185">Reference proteome</keyword>
<dbReference type="InterPro" id="IPR036291">
    <property type="entry name" value="NAD(P)-bd_dom_sf"/>
</dbReference>
<dbReference type="InterPro" id="IPR051609">
    <property type="entry name" value="NmrA/Isoflavone_reductase-like"/>
</dbReference>
<dbReference type="GO" id="GO:0016491">
    <property type="term" value="F:oxidoreductase activity"/>
    <property type="evidence" value="ECO:0007669"/>
    <property type="project" value="UniProtKB-KW"/>
</dbReference>
<sequence>MASSPSLRVAVVGLNGTLAESIIKHLVAANFAVTGVTRDPSKATDKFSSSVKLVKADYDSVDTIAPILRGHDAVIDLINRNQWETSIRIIDAAIAAKVPFFVPSSWGLDQSNEEVRSLPPTEGKVKMEDYIIGKAKEGAIAFAAIETSMFLDWALGVGILIPLAGGQTRVYNDGNVKMSTSSREDIGAAVVTVLKKRESNEVRNRVLFMQSTVITQNQIVQYAREANPSKTWEVSSMDTEELVRNSWEAYNKGDRSPQVMRGFIAGGTYGKGLALFKHLDNDVLGIKEMSEQQVKDMVAKVVA</sequence>
<dbReference type="OrthoDB" id="9984533at2759"/>
<evidence type="ECO:0000256" key="2">
    <source>
        <dbReference type="ARBA" id="ARBA00023002"/>
    </source>
</evidence>
<feature type="domain" description="NmrA-like" evidence="3">
    <location>
        <begin position="8"/>
        <end position="222"/>
    </location>
</feature>
<proteinExistence type="predicted"/>
<gene>
    <name evidence="4" type="ORF">NA57DRAFT_52334</name>
</gene>
<comment type="caution">
    <text evidence="4">The sequence shown here is derived from an EMBL/GenBank/DDBJ whole genome shotgun (WGS) entry which is preliminary data.</text>
</comment>
<protein>
    <submittedName>
        <fullName evidence="4">NAD(P)-binding protein</fullName>
    </submittedName>
</protein>
<keyword evidence="2" id="KW-0560">Oxidoreductase</keyword>
<dbReference type="Gene3D" id="3.40.50.720">
    <property type="entry name" value="NAD(P)-binding Rossmann-like Domain"/>
    <property type="match status" value="1"/>
</dbReference>
<accession>A0A9P4IQQ5</accession>
<evidence type="ECO:0000256" key="1">
    <source>
        <dbReference type="ARBA" id="ARBA00022857"/>
    </source>
</evidence>
<evidence type="ECO:0000313" key="5">
    <source>
        <dbReference type="Proteomes" id="UP000799772"/>
    </source>
</evidence>
<evidence type="ECO:0000259" key="3">
    <source>
        <dbReference type="Pfam" id="PF05368"/>
    </source>
</evidence>